<evidence type="ECO:0000313" key="3">
    <source>
        <dbReference type="Proteomes" id="UP000601223"/>
    </source>
</evidence>
<name>A0A8J3JQW8_9ACTN</name>
<feature type="transmembrane region" description="Helical" evidence="1">
    <location>
        <begin position="6"/>
        <end position="23"/>
    </location>
</feature>
<keyword evidence="1" id="KW-0472">Membrane</keyword>
<feature type="transmembrane region" description="Helical" evidence="1">
    <location>
        <begin position="66"/>
        <end position="84"/>
    </location>
</feature>
<gene>
    <name evidence="2" type="ORF">Cba03nite_63770</name>
</gene>
<protein>
    <recommendedName>
        <fullName evidence="4">GlsB/YeaQ/YmgE family stress response membrane protein</fullName>
    </recommendedName>
</protein>
<dbReference type="Proteomes" id="UP000601223">
    <property type="component" value="Unassembled WGS sequence"/>
</dbReference>
<dbReference type="EMBL" id="BONF01000043">
    <property type="protein sequence ID" value="GIF85028.1"/>
    <property type="molecule type" value="Genomic_DNA"/>
</dbReference>
<evidence type="ECO:0000256" key="1">
    <source>
        <dbReference type="SAM" id="Phobius"/>
    </source>
</evidence>
<accession>A0A8J3JQW8</accession>
<comment type="caution">
    <text evidence="2">The sequence shown here is derived from an EMBL/GenBank/DDBJ whole genome shotgun (WGS) entry which is preliminary data.</text>
</comment>
<keyword evidence="3" id="KW-1185">Reference proteome</keyword>
<sequence>MIGAIIWGIVGGAIVGYLGRLLLPGHQNISALMTVIAGILAATLGGIIATWLGVGETRGIDWIRHFIQLALAMFFVWLATRMSAGRHSQAPRPRTP</sequence>
<keyword evidence="1" id="KW-0812">Transmembrane</keyword>
<keyword evidence="1" id="KW-1133">Transmembrane helix</keyword>
<organism evidence="2 3">
    <name type="scientific">Catellatospora bangladeshensis</name>
    <dbReference type="NCBI Taxonomy" id="310355"/>
    <lineage>
        <taxon>Bacteria</taxon>
        <taxon>Bacillati</taxon>
        <taxon>Actinomycetota</taxon>
        <taxon>Actinomycetes</taxon>
        <taxon>Micromonosporales</taxon>
        <taxon>Micromonosporaceae</taxon>
        <taxon>Catellatospora</taxon>
    </lineage>
</organism>
<dbReference type="AlphaFoldDB" id="A0A8J3JQW8"/>
<evidence type="ECO:0008006" key="4">
    <source>
        <dbReference type="Google" id="ProtNLM"/>
    </source>
</evidence>
<reference evidence="2 3" key="1">
    <citation type="submission" date="2021-01" db="EMBL/GenBank/DDBJ databases">
        <title>Whole genome shotgun sequence of Catellatospora bangladeshensis NBRC 107357.</title>
        <authorList>
            <person name="Komaki H."/>
            <person name="Tamura T."/>
        </authorList>
    </citation>
    <scope>NUCLEOTIDE SEQUENCE [LARGE SCALE GENOMIC DNA]</scope>
    <source>
        <strain evidence="2 3">NBRC 107357</strain>
    </source>
</reference>
<feature type="transmembrane region" description="Helical" evidence="1">
    <location>
        <begin position="30"/>
        <end position="54"/>
    </location>
</feature>
<proteinExistence type="predicted"/>
<dbReference type="RefSeq" id="WP_203754218.1">
    <property type="nucleotide sequence ID" value="NZ_BONF01000043.1"/>
</dbReference>
<evidence type="ECO:0000313" key="2">
    <source>
        <dbReference type="EMBL" id="GIF85028.1"/>
    </source>
</evidence>